<evidence type="ECO:0000256" key="7">
    <source>
        <dbReference type="SAM" id="Phobius"/>
    </source>
</evidence>
<comment type="similarity">
    <text evidence="2">Belongs to the NrfD family.</text>
</comment>
<dbReference type="InterPro" id="IPR052049">
    <property type="entry name" value="Electron_transfer_protein"/>
</dbReference>
<dbReference type="InterPro" id="IPR005614">
    <property type="entry name" value="NrfD-like"/>
</dbReference>
<evidence type="ECO:0000256" key="3">
    <source>
        <dbReference type="ARBA" id="ARBA00022475"/>
    </source>
</evidence>
<accession>A0ABV5CSK0</accession>
<keyword evidence="6 7" id="KW-0472">Membrane</keyword>
<feature type="transmembrane region" description="Helical" evidence="7">
    <location>
        <begin position="163"/>
        <end position="183"/>
    </location>
</feature>
<comment type="subcellular location">
    <subcellularLocation>
        <location evidence="1">Cell membrane</location>
        <topology evidence="1">Multi-pass membrane protein</topology>
    </subcellularLocation>
</comment>
<feature type="transmembrane region" description="Helical" evidence="7">
    <location>
        <begin position="128"/>
        <end position="148"/>
    </location>
</feature>
<dbReference type="Pfam" id="PF03916">
    <property type="entry name" value="NrfD"/>
    <property type="match status" value="1"/>
</dbReference>
<evidence type="ECO:0000313" key="9">
    <source>
        <dbReference type="Proteomes" id="UP001582793"/>
    </source>
</evidence>
<organism evidence="8 9">
    <name type="scientific">Polymorphospora lycopeni</name>
    <dbReference type="NCBI Taxonomy" id="3140240"/>
    <lineage>
        <taxon>Bacteria</taxon>
        <taxon>Bacillati</taxon>
        <taxon>Actinomycetota</taxon>
        <taxon>Actinomycetes</taxon>
        <taxon>Micromonosporales</taxon>
        <taxon>Micromonosporaceae</taxon>
        <taxon>Polymorphospora</taxon>
    </lineage>
</organism>
<dbReference type="EMBL" id="JBCGDC010000026">
    <property type="protein sequence ID" value="MFB6393768.1"/>
    <property type="molecule type" value="Genomic_DNA"/>
</dbReference>
<evidence type="ECO:0000256" key="2">
    <source>
        <dbReference type="ARBA" id="ARBA00008929"/>
    </source>
</evidence>
<evidence type="ECO:0000256" key="6">
    <source>
        <dbReference type="ARBA" id="ARBA00023136"/>
    </source>
</evidence>
<evidence type="ECO:0000256" key="1">
    <source>
        <dbReference type="ARBA" id="ARBA00004651"/>
    </source>
</evidence>
<reference evidence="8 9" key="1">
    <citation type="submission" date="2024-04" db="EMBL/GenBank/DDBJ databases">
        <title>Polymorphospora sp. isolated from Baiyangdian Lake in Xiong'an New Area.</title>
        <authorList>
            <person name="Zhang X."/>
            <person name="Liu J."/>
        </authorList>
    </citation>
    <scope>NUCLEOTIDE SEQUENCE [LARGE SCALE GENOMIC DNA]</scope>
    <source>
        <strain evidence="8 9">2-325</strain>
    </source>
</reference>
<evidence type="ECO:0000256" key="5">
    <source>
        <dbReference type="ARBA" id="ARBA00022989"/>
    </source>
</evidence>
<feature type="transmembrane region" description="Helical" evidence="7">
    <location>
        <begin position="26"/>
        <end position="49"/>
    </location>
</feature>
<evidence type="ECO:0000256" key="4">
    <source>
        <dbReference type="ARBA" id="ARBA00022692"/>
    </source>
</evidence>
<keyword evidence="9" id="KW-1185">Reference proteome</keyword>
<keyword evidence="5 7" id="KW-1133">Transmembrane helix</keyword>
<name>A0ABV5CSK0_9ACTN</name>
<dbReference type="Gene3D" id="1.20.1630.10">
    <property type="entry name" value="Formate dehydrogenase/DMSO reductase domain"/>
    <property type="match status" value="1"/>
</dbReference>
<dbReference type="PANTHER" id="PTHR34856">
    <property type="entry name" value="PROTEIN NRFD"/>
    <property type="match status" value="1"/>
</dbReference>
<protein>
    <submittedName>
        <fullName evidence="8">NrfD/PsrC family molybdoenzyme membrane anchor subunit</fullName>
    </submittedName>
</protein>
<sequence length="300" mass="30408">MVPKAEFRSYYGLPVLNAPTWRAADIAGYLFLGGLAGASSTLGAAAELAGRPRLAAGLKVGAAGALGGSLYALIHDLGRPERFLNMLRVFKPSSPMSVGSWLLAGYGPLAGLAAGSQVTGLLPRLGRFGTAGAALLGPAVAAYTAALIADTAVPTWHEAYRELPALFVGSAAASAGGLGLLVAPAGEAGPARRAAVLGTAVELVAARRMDRRLGLVAEPLREGAGGWLLRAGRAFGIGGAVLAVAGRRSRTATALAGAAFLAGAVCTRFGFFTAGVASARDPMYTVTPQRERLAEKEATR</sequence>
<proteinExistence type="inferred from homology"/>
<comment type="caution">
    <text evidence="8">The sequence shown here is derived from an EMBL/GenBank/DDBJ whole genome shotgun (WGS) entry which is preliminary data.</text>
</comment>
<dbReference type="Proteomes" id="UP001582793">
    <property type="component" value="Unassembled WGS sequence"/>
</dbReference>
<dbReference type="PANTHER" id="PTHR34856:SF2">
    <property type="entry name" value="PROTEIN NRFD"/>
    <property type="match status" value="1"/>
</dbReference>
<keyword evidence="3" id="KW-1003">Cell membrane</keyword>
<evidence type="ECO:0000313" key="8">
    <source>
        <dbReference type="EMBL" id="MFB6393768.1"/>
    </source>
</evidence>
<gene>
    <name evidence="8" type="primary">nrfD</name>
    <name evidence="8" type="ORF">AAFH96_11690</name>
</gene>
<feature type="transmembrane region" description="Helical" evidence="7">
    <location>
        <begin position="56"/>
        <end position="74"/>
    </location>
</feature>
<feature type="transmembrane region" description="Helical" evidence="7">
    <location>
        <begin position="94"/>
        <end position="116"/>
    </location>
</feature>
<keyword evidence="4 7" id="KW-0812">Transmembrane</keyword>
<dbReference type="RefSeq" id="WP_375734128.1">
    <property type="nucleotide sequence ID" value="NZ_JBCGDC010000026.1"/>
</dbReference>